<protein>
    <recommendedName>
        <fullName evidence="1">SpoVT-AbrB domain-containing protein</fullName>
    </recommendedName>
</protein>
<feature type="domain" description="SpoVT-AbrB" evidence="1">
    <location>
        <begin position="6"/>
        <end position="52"/>
    </location>
</feature>
<evidence type="ECO:0000313" key="3">
    <source>
        <dbReference type="Proteomes" id="UP001304300"/>
    </source>
</evidence>
<dbReference type="AlphaFoldDB" id="A0AAQ3LG27"/>
<sequence length="75" mass="8346">MIKKVTKIGNSQGIIFDSTLMEMAHLKVNDEVNVTVHEGGSVILTPVRPEISPDMVSEVIRKTMKDYSKTMKNLA</sequence>
<reference evidence="2 3" key="1">
    <citation type="submission" date="2023-10" db="EMBL/GenBank/DDBJ databases">
        <title>Rubellicoccus peritrichatus gen. nov., sp. nov., isolated from an algae of coral reef tank.</title>
        <authorList>
            <person name="Luo J."/>
        </authorList>
    </citation>
    <scope>NUCLEOTIDE SEQUENCE [LARGE SCALE GENOMIC DNA]</scope>
    <source>
        <strain evidence="2 3">CR14</strain>
    </source>
</reference>
<dbReference type="EMBL" id="CP136920">
    <property type="protein sequence ID" value="WOO43210.1"/>
    <property type="molecule type" value="Genomic_DNA"/>
</dbReference>
<proteinExistence type="predicted"/>
<evidence type="ECO:0000259" key="1">
    <source>
        <dbReference type="SMART" id="SM00966"/>
    </source>
</evidence>
<evidence type="ECO:0000313" key="2">
    <source>
        <dbReference type="EMBL" id="WOO43210.1"/>
    </source>
</evidence>
<dbReference type="Gene3D" id="2.10.260.10">
    <property type="match status" value="1"/>
</dbReference>
<dbReference type="Proteomes" id="UP001304300">
    <property type="component" value="Chromosome"/>
</dbReference>
<accession>A0AAQ3LG27</accession>
<organism evidence="2 3">
    <name type="scientific">Rubellicoccus peritrichatus</name>
    <dbReference type="NCBI Taxonomy" id="3080537"/>
    <lineage>
        <taxon>Bacteria</taxon>
        <taxon>Pseudomonadati</taxon>
        <taxon>Verrucomicrobiota</taxon>
        <taxon>Opitutia</taxon>
        <taxon>Puniceicoccales</taxon>
        <taxon>Cerasicoccaceae</taxon>
        <taxon>Rubellicoccus</taxon>
    </lineage>
</organism>
<keyword evidence="3" id="KW-1185">Reference proteome</keyword>
<name>A0AAQ3LG27_9BACT</name>
<dbReference type="InterPro" id="IPR037914">
    <property type="entry name" value="SpoVT-AbrB_sf"/>
</dbReference>
<dbReference type="SMART" id="SM00966">
    <property type="entry name" value="SpoVT_AbrB"/>
    <property type="match status" value="1"/>
</dbReference>
<dbReference type="Pfam" id="PF04014">
    <property type="entry name" value="MazE_antitoxin"/>
    <property type="match status" value="1"/>
</dbReference>
<dbReference type="KEGG" id="puo:RZN69_08900"/>
<dbReference type="GO" id="GO:0003677">
    <property type="term" value="F:DNA binding"/>
    <property type="evidence" value="ECO:0007669"/>
    <property type="project" value="InterPro"/>
</dbReference>
<gene>
    <name evidence="2" type="ORF">RZN69_08900</name>
</gene>
<dbReference type="SUPFAM" id="SSF89447">
    <property type="entry name" value="AbrB/MazE/MraZ-like"/>
    <property type="match status" value="1"/>
</dbReference>
<dbReference type="RefSeq" id="WP_317835752.1">
    <property type="nucleotide sequence ID" value="NZ_CP136920.1"/>
</dbReference>
<dbReference type="InterPro" id="IPR007159">
    <property type="entry name" value="SpoVT-AbrB_dom"/>
</dbReference>